<dbReference type="EMBL" id="JQED01000005">
    <property type="protein sequence ID" value="KGJ94389.1"/>
    <property type="molecule type" value="Genomic_DNA"/>
</dbReference>
<protein>
    <submittedName>
        <fullName evidence="3">Putative conserved protein UCP028069</fullName>
    </submittedName>
</protein>
<feature type="coiled-coil region" evidence="1">
    <location>
        <begin position="52"/>
        <end position="93"/>
    </location>
</feature>
<reference evidence="3 4" key="1">
    <citation type="submission" date="2014-08" db="EMBL/GenBank/DDBJ databases">
        <title>Genomic and Phenotypic Diversity of Colwellia psychrerythraea strains from Disparate Marine Basins.</title>
        <authorList>
            <person name="Techtmann S.M."/>
            <person name="Stelling S.C."/>
            <person name="Utturkar S.M."/>
            <person name="Alshibli N."/>
            <person name="Harris A."/>
            <person name="Brown S.D."/>
            <person name="Hazen T.C."/>
        </authorList>
    </citation>
    <scope>NUCLEOTIDE SEQUENCE [LARGE SCALE GENOMIC DNA]</scope>
    <source>
        <strain evidence="3 4">ND2E</strain>
    </source>
</reference>
<dbReference type="Proteomes" id="UP000029843">
    <property type="component" value="Unassembled WGS sequence"/>
</dbReference>
<dbReference type="AlphaFoldDB" id="A0A099KUD6"/>
<name>A0A099KUD6_COLPS</name>
<keyword evidence="1" id="KW-0175">Coiled coil</keyword>
<dbReference type="PATRIC" id="fig|28229.4.peg.582"/>
<dbReference type="InterPro" id="IPR016866">
    <property type="entry name" value="UCP028069"/>
</dbReference>
<accession>A0A099KUD6</accession>
<proteinExistence type="predicted"/>
<dbReference type="Pfam" id="PF11932">
    <property type="entry name" value="DUF3450"/>
    <property type="match status" value="1"/>
</dbReference>
<sequence length="255" mass="29563" precursor="true">MVKPMNKISRVFLNFTTIAILLLCSVNVVAQNNVDQLTKQWLELDKSANQLNQNWQQEKQQLTLRVSLLSHQNKNLREKINNTNNQKDLVNQQRQDILTQQTLIERKVAQYRQALPNILDKLQQLMSSLPPYLVQQLSPELTNATTQKELTGKYQAIANLVKQVAKNSELIHVKQGIIQLDNKKLLTKQLYFGHDQAWFVTQDNSRAGVGFRRNKHWFWQEEAQYASNIRQAINHAQNQMPGPLLNLPTYLDANE</sequence>
<dbReference type="OrthoDB" id="5703905at2"/>
<organism evidence="3 4">
    <name type="scientific">Colwellia psychrerythraea</name>
    <name type="common">Vibrio psychroerythus</name>
    <dbReference type="NCBI Taxonomy" id="28229"/>
    <lineage>
        <taxon>Bacteria</taxon>
        <taxon>Pseudomonadati</taxon>
        <taxon>Pseudomonadota</taxon>
        <taxon>Gammaproteobacteria</taxon>
        <taxon>Alteromonadales</taxon>
        <taxon>Colwelliaceae</taxon>
        <taxon>Colwellia</taxon>
    </lineage>
</organism>
<evidence type="ECO:0000256" key="2">
    <source>
        <dbReference type="SAM" id="SignalP"/>
    </source>
</evidence>
<evidence type="ECO:0000256" key="1">
    <source>
        <dbReference type="SAM" id="Coils"/>
    </source>
</evidence>
<gene>
    <name evidence="3" type="ORF">ND2E_1578</name>
</gene>
<feature type="chain" id="PRO_5001957357" evidence="2">
    <location>
        <begin position="31"/>
        <end position="255"/>
    </location>
</feature>
<evidence type="ECO:0000313" key="3">
    <source>
        <dbReference type="EMBL" id="KGJ94389.1"/>
    </source>
</evidence>
<comment type="caution">
    <text evidence="3">The sequence shown here is derived from an EMBL/GenBank/DDBJ whole genome shotgun (WGS) entry which is preliminary data.</text>
</comment>
<feature type="signal peptide" evidence="2">
    <location>
        <begin position="1"/>
        <end position="30"/>
    </location>
</feature>
<evidence type="ECO:0000313" key="4">
    <source>
        <dbReference type="Proteomes" id="UP000029843"/>
    </source>
</evidence>
<keyword evidence="2" id="KW-0732">Signal</keyword>